<evidence type="ECO:0008006" key="4">
    <source>
        <dbReference type="Google" id="ProtNLM"/>
    </source>
</evidence>
<dbReference type="AlphaFoldDB" id="C4GGB5"/>
<accession>C4GGB5</accession>
<evidence type="ECO:0000313" key="2">
    <source>
        <dbReference type="EMBL" id="EEP69270.1"/>
    </source>
</evidence>
<dbReference type="PROSITE" id="PS51257">
    <property type="entry name" value="PROKAR_LIPOPROTEIN"/>
    <property type="match status" value="1"/>
</dbReference>
<evidence type="ECO:0000256" key="1">
    <source>
        <dbReference type="SAM" id="SignalP"/>
    </source>
</evidence>
<evidence type="ECO:0000313" key="3">
    <source>
        <dbReference type="Proteomes" id="UP000003009"/>
    </source>
</evidence>
<reference evidence="2" key="1">
    <citation type="submission" date="2009-04" db="EMBL/GenBank/DDBJ databases">
        <authorList>
            <person name="Weinstock G."/>
            <person name="Sodergren E."/>
            <person name="Clifton S."/>
            <person name="Fulton L."/>
            <person name="Fulton B."/>
            <person name="Courtney L."/>
            <person name="Fronick C."/>
            <person name="Harrison M."/>
            <person name="Strong C."/>
            <person name="Farmer C."/>
            <person name="Delahaunty K."/>
            <person name="Markovic C."/>
            <person name="Hall O."/>
            <person name="Minx P."/>
            <person name="Tomlinson C."/>
            <person name="Mitreva M."/>
            <person name="Nelson J."/>
            <person name="Hou S."/>
            <person name="Wollam A."/>
            <person name="Pepin K.H."/>
            <person name="Johnson M."/>
            <person name="Bhonagiri V."/>
            <person name="Nash W.E."/>
            <person name="Warren W."/>
            <person name="Chinwalla A."/>
            <person name="Mardis E.R."/>
            <person name="Wilson R.K."/>
        </authorList>
    </citation>
    <scope>NUCLEOTIDE SEQUENCE [LARGE SCALE GENOMIC DNA]</scope>
    <source>
        <strain evidence="2">ATCC 51147</strain>
    </source>
</reference>
<feature type="signal peptide" evidence="1">
    <location>
        <begin position="1"/>
        <end position="20"/>
    </location>
</feature>
<organism evidence="2 3">
    <name type="scientific">Kingella oralis ATCC 51147</name>
    <dbReference type="NCBI Taxonomy" id="629741"/>
    <lineage>
        <taxon>Bacteria</taxon>
        <taxon>Pseudomonadati</taxon>
        <taxon>Pseudomonadota</taxon>
        <taxon>Betaproteobacteria</taxon>
        <taxon>Neisseriales</taxon>
        <taxon>Neisseriaceae</taxon>
        <taxon>Kingella</taxon>
    </lineage>
</organism>
<dbReference type="EMBL" id="ACJW02000002">
    <property type="protein sequence ID" value="EEP69270.1"/>
    <property type="molecule type" value="Genomic_DNA"/>
</dbReference>
<comment type="caution">
    <text evidence="2">The sequence shown here is derived from an EMBL/GenBank/DDBJ whole genome shotgun (WGS) entry which is preliminary data.</text>
</comment>
<sequence>MKGTTMKKAFALTLTATLLAACSGTWHGVKSDTANTVEKVGNGIEHGWDKTQSAVKKGGNAVGRGISHVGEKIENATE</sequence>
<dbReference type="Proteomes" id="UP000003009">
    <property type="component" value="Unassembled WGS sequence"/>
</dbReference>
<name>C4GGB5_9NEIS</name>
<dbReference type="Gene3D" id="1.20.120.20">
    <property type="entry name" value="Apolipoprotein"/>
    <property type="match status" value="1"/>
</dbReference>
<proteinExistence type="predicted"/>
<dbReference type="STRING" id="629741.GCWU000324_01183"/>
<gene>
    <name evidence="2" type="ORF">GCWU000324_01183</name>
</gene>
<keyword evidence="3" id="KW-1185">Reference proteome</keyword>
<feature type="chain" id="PRO_5002936689" description="Entericidin EcnA/B family protein" evidence="1">
    <location>
        <begin position="21"/>
        <end position="78"/>
    </location>
</feature>
<protein>
    <recommendedName>
        <fullName evidence="4">Entericidin EcnA/B family protein</fullName>
    </recommendedName>
</protein>
<dbReference type="HOGENOM" id="CLU_179996_0_0_4"/>
<keyword evidence="1" id="KW-0732">Signal</keyword>